<sequence>MNEAHLALLTKLEELDAYTHTVLHQFPRIERHLLCAEMRTAMNKMLRQTVVAWKRRQKSGALFDLDVEIEVFRGFIRKAHRMGYINTNRLEVWMRHTNEIGKMVGAWIKHEGSAM</sequence>
<dbReference type="SUPFAM" id="SSF158446">
    <property type="entry name" value="IVS-encoded protein-like"/>
    <property type="match status" value="1"/>
</dbReference>
<comment type="caution">
    <text evidence="2">The sequence shown here is derived from an EMBL/GenBank/DDBJ whole genome shotgun (WGS) entry which is preliminary data.</text>
</comment>
<evidence type="ECO:0000313" key="2">
    <source>
        <dbReference type="EMBL" id="TCW31396.1"/>
    </source>
</evidence>
<dbReference type="InterPro" id="IPR055360">
    <property type="entry name" value="bAvd"/>
</dbReference>
<reference evidence="2 3" key="1">
    <citation type="submission" date="2019-03" db="EMBL/GenBank/DDBJ databases">
        <title>Genomic Encyclopedia of Type Strains, Phase IV (KMG-IV): sequencing the most valuable type-strain genomes for metagenomic binning, comparative biology and taxonomic classification.</title>
        <authorList>
            <person name="Goeker M."/>
        </authorList>
    </citation>
    <scope>NUCLEOTIDE SEQUENCE [LARGE SCALE GENOMIC DNA]</scope>
    <source>
        <strain evidence="2 3">DSM 18507</strain>
    </source>
</reference>
<dbReference type="Pfam" id="PF22296">
    <property type="entry name" value="bAvd"/>
    <property type="match status" value="1"/>
</dbReference>
<dbReference type="NCBIfam" id="NF033474">
    <property type="entry name" value="DivGenRetAVD"/>
    <property type="match status" value="1"/>
</dbReference>
<dbReference type="Proteomes" id="UP000294801">
    <property type="component" value="Unassembled WGS sequence"/>
</dbReference>
<dbReference type="CDD" id="cd16376">
    <property type="entry name" value="Avd_like"/>
    <property type="match status" value="1"/>
</dbReference>
<organism evidence="2 3">
    <name type="scientific">Gulbenkiania mobilis</name>
    <dbReference type="NCBI Taxonomy" id="397457"/>
    <lineage>
        <taxon>Bacteria</taxon>
        <taxon>Pseudomonadati</taxon>
        <taxon>Pseudomonadota</taxon>
        <taxon>Betaproteobacteria</taxon>
        <taxon>Neisseriales</taxon>
        <taxon>Chromobacteriaceae</taxon>
        <taxon>Gulbenkiania</taxon>
    </lineage>
</organism>
<feature type="domain" description="bAvd-like" evidence="1">
    <location>
        <begin position="9"/>
        <end position="110"/>
    </location>
</feature>
<protein>
    <submittedName>
        <fullName evidence="2">ESCRT-II complex subunit</fullName>
    </submittedName>
</protein>
<name>A0ABY2CZ18_GULMO</name>
<dbReference type="Gene3D" id="1.20.1440.60">
    <property type="entry name" value="23S rRNA-intervening sequence"/>
    <property type="match status" value="1"/>
</dbReference>
<evidence type="ECO:0000313" key="3">
    <source>
        <dbReference type="Proteomes" id="UP000294801"/>
    </source>
</evidence>
<accession>A0ABY2CZ18</accession>
<evidence type="ECO:0000259" key="1">
    <source>
        <dbReference type="Pfam" id="PF22296"/>
    </source>
</evidence>
<dbReference type="RefSeq" id="WP_207913826.1">
    <property type="nucleotide sequence ID" value="NZ_SMDA01000005.1"/>
</dbReference>
<proteinExistence type="predicted"/>
<dbReference type="EMBL" id="SMDA01000005">
    <property type="protein sequence ID" value="TCW31396.1"/>
    <property type="molecule type" value="Genomic_DNA"/>
</dbReference>
<gene>
    <name evidence="2" type="ORF">EV669_10597</name>
</gene>
<dbReference type="InterPro" id="IPR036583">
    <property type="entry name" value="23S_rRNA_IVS_sf"/>
</dbReference>
<keyword evidence="3" id="KW-1185">Reference proteome</keyword>